<dbReference type="SMART" id="SM00304">
    <property type="entry name" value="HAMP"/>
    <property type="match status" value="1"/>
</dbReference>
<dbReference type="SUPFAM" id="SSF58104">
    <property type="entry name" value="Methyl-accepting chemotaxis protein (MCP) signaling domain"/>
    <property type="match status" value="1"/>
</dbReference>
<gene>
    <name evidence="3" type="ORF">SAMN02745194_04116</name>
</gene>
<keyword evidence="1" id="KW-0812">Transmembrane</keyword>
<dbReference type="Gene3D" id="1.10.287.950">
    <property type="entry name" value="Methyl-accepting chemotaxis protein"/>
    <property type="match status" value="1"/>
</dbReference>
<keyword evidence="1" id="KW-0472">Membrane</keyword>
<dbReference type="GO" id="GO:0016020">
    <property type="term" value="C:membrane"/>
    <property type="evidence" value="ECO:0007669"/>
    <property type="project" value="InterPro"/>
</dbReference>
<reference evidence="3 4" key="1">
    <citation type="submission" date="2016-11" db="EMBL/GenBank/DDBJ databases">
        <authorList>
            <person name="Jaros S."/>
            <person name="Januszkiewicz K."/>
            <person name="Wedrychowicz H."/>
        </authorList>
    </citation>
    <scope>NUCLEOTIDE SEQUENCE [LARGE SCALE GENOMIC DNA]</scope>
    <source>
        <strain evidence="3 4">DSM 14916</strain>
    </source>
</reference>
<dbReference type="InterPro" id="IPR003660">
    <property type="entry name" value="HAMP_dom"/>
</dbReference>
<dbReference type="PANTHER" id="PTHR32089:SF112">
    <property type="entry name" value="LYSOZYME-LIKE PROTEIN-RELATED"/>
    <property type="match status" value="1"/>
</dbReference>
<dbReference type="Pfam" id="PF00672">
    <property type="entry name" value="HAMP"/>
    <property type="match status" value="1"/>
</dbReference>
<name>A0A1M6PHK5_9PROT</name>
<dbReference type="STRING" id="198092.SAMN02745194_04116"/>
<dbReference type="RefSeq" id="WP_073138223.1">
    <property type="nucleotide sequence ID" value="NZ_FQZF01000030.1"/>
</dbReference>
<dbReference type="Proteomes" id="UP000184387">
    <property type="component" value="Unassembled WGS sequence"/>
</dbReference>
<evidence type="ECO:0000256" key="1">
    <source>
        <dbReference type="SAM" id="Phobius"/>
    </source>
</evidence>
<proteinExistence type="predicted"/>
<feature type="domain" description="HAMP" evidence="2">
    <location>
        <begin position="339"/>
        <end position="392"/>
    </location>
</feature>
<sequence length="530" mass="55124">MRIRTLFLACFCGIAVPGAVASLWLAGSGWSAWERAEDARRVTRAVSDAQRAQTAIASEIGGYASMLRMPAPNIDEARQMAAITDRLLSSAADSAAAGGFEAGLVRDLTPRVAGIRNRALEAMAKPLEGRDPGLPAATQALRNQGVEAMRRLAAQGSARVAEISPQTALLIEIATAVMDVRDYVGQRNVLITGWVSGVPVQQPAYDDAMRFTGRVEQALAGARRLIAGMTGDTALPAALQQQNRSFVEGSEVRWREMLTLARGVLAGQAARWPLTPVEYRSWSVGAQAEILGLRDAALDEAVAKAASAADQSRNGFLAAAALAAVVCTLTVFCIGLLLRRVLTPLQALTTGVERISGGDLEITVPGRNRGDELGAMAKALETLRLGAVERRDLAAAQAAEAASKVARGERVDGLLRGFEAEASEVLRGVASAAVELNATAGEMAGTAQDGVARATSVAAASEQASANVQTVAASAEELAASIAEVARQVGSSAEVARRAAEDARATDGAVQGLSEAARSIGDVVRLINDI</sequence>
<dbReference type="OrthoDB" id="7295762at2"/>
<feature type="transmembrane region" description="Helical" evidence="1">
    <location>
        <begin position="316"/>
        <end position="338"/>
    </location>
</feature>
<evidence type="ECO:0000259" key="2">
    <source>
        <dbReference type="PROSITE" id="PS50885"/>
    </source>
</evidence>
<dbReference type="CDD" id="cd06225">
    <property type="entry name" value="HAMP"/>
    <property type="match status" value="1"/>
</dbReference>
<evidence type="ECO:0000313" key="3">
    <source>
        <dbReference type="EMBL" id="SHK07402.1"/>
    </source>
</evidence>
<organism evidence="3 4">
    <name type="scientific">Muricoccus roseus</name>
    <dbReference type="NCBI Taxonomy" id="198092"/>
    <lineage>
        <taxon>Bacteria</taxon>
        <taxon>Pseudomonadati</taxon>
        <taxon>Pseudomonadota</taxon>
        <taxon>Alphaproteobacteria</taxon>
        <taxon>Acetobacterales</taxon>
        <taxon>Roseomonadaceae</taxon>
        <taxon>Muricoccus</taxon>
    </lineage>
</organism>
<feature type="non-terminal residue" evidence="3">
    <location>
        <position position="530"/>
    </location>
</feature>
<evidence type="ECO:0000313" key="4">
    <source>
        <dbReference type="Proteomes" id="UP000184387"/>
    </source>
</evidence>
<dbReference type="PANTHER" id="PTHR32089">
    <property type="entry name" value="METHYL-ACCEPTING CHEMOTAXIS PROTEIN MCPB"/>
    <property type="match status" value="1"/>
</dbReference>
<dbReference type="AlphaFoldDB" id="A0A1M6PHK5"/>
<protein>
    <submittedName>
        <fullName evidence="3">HAMP domain-containing protein</fullName>
    </submittedName>
</protein>
<dbReference type="GO" id="GO:0007165">
    <property type="term" value="P:signal transduction"/>
    <property type="evidence" value="ECO:0007669"/>
    <property type="project" value="InterPro"/>
</dbReference>
<keyword evidence="1" id="KW-1133">Transmembrane helix</keyword>
<dbReference type="EMBL" id="FQZF01000030">
    <property type="protein sequence ID" value="SHK07402.1"/>
    <property type="molecule type" value="Genomic_DNA"/>
</dbReference>
<accession>A0A1M6PHK5</accession>
<keyword evidence="4" id="KW-1185">Reference proteome</keyword>
<dbReference type="Gene3D" id="1.10.8.500">
    <property type="entry name" value="HAMP domain in histidine kinase"/>
    <property type="match status" value="1"/>
</dbReference>
<dbReference type="PROSITE" id="PS50885">
    <property type="entry name" value="HAMP"/>
    <property type="match status" value="1"/>
</dbReference>